<evidence type="ECO:0000259" key="3">
    <source>
        <dbReference type="PROSITE" id="PS50250"/>
    </source>
</evidence>
<dbReference type="Gene3D" id="1.25.40.570">
    <property type="match status" value="1"/>
</dbReference>
<evidence type="ECO:0000313" key="5">
    <source>
        <dbReference type="Proteomes" id="UP001230188"/>
    </source>
</evidence>
<dbReference type="PROSITE" id="PS50250">
    <property type="entry name" value="PCI"/>
    <property type="match status" value="1"/>
</dbReference>
<dbReference type="Proteomes" id="UP001230188">
    <property type="component" value="Unassembled WGS sequence"/>
</dbReference>
<dbReference type="SUPFAM" id="SSF46785">
    <property type="entry name" value="Winged helix' DNA-binding domain"/>
    <property type="match status" value="1"/>
</dbReference>
<name>A0AAD7UCN1_9STRA</name>
<organism evidence="4 5">
    <name type="scientific">Chrysophaeum taylorii</name>
    <dbReference type="NCBI Taxonomy" id="2483200"/>
    <lineage>
        <taxon>Eukaryota</taxon>
        <taxon>Sar</taxon>
        <taxon>Stramenopiles</taxon>
        <taxon>Ochrophyta</taxon>
        <taxon>Pelagophyceae</taxon>
        <taxon>Pelagomonadales</taxon>
        <taxon>Pelagomonadaceae</taxon>
        <taxon>Chrysophaeum</taxon>
    </lineage>
</organism>
<dbReference type="InterPro" id="IPR045135">
    <property type="entry name" value="Rpn7_N"/>
</dbReference>
<dbReference type="InterPro" id="IPR049549">
    <property type="entry name" value="RPN7_PSMD6_C"/>
</dbReference>
<dbReference type="PANTHER" id="PTHR14145">
    <property type="entry name" value="26S PROTESOME SUBUNIT 6"/>
    <property type="match status" value="1"/>
</dbReference>
<dbReference type="InterPro" id="IPR000717">
    <property type="entry name" value="PCI_dom"/>
</dbReference>
<gene>
    <name evidence="4" type="ORF">CTAYLR_006711</name>
</gene>
<evidence type="ECO:0000256" key="2">
    <source>
        <dbReference type="SAM" id="Coils"/>
    </source>
</evidence>
<comment type="caution">
    <text evidence="4">The sequence shown here is derived from an EMBL/GenBank/DDBJ whole genome shotgun (WGS) entry which is preliminary data.</text>
</comment>
<dbReference type="SMART" id="SM00088">
    <property type="entry name" value="PINT"/>
    <property type="match status" value="1"/>
</dbReference>
<sequence>MATEPAMGIAQRAFSAPDEGLLEEIKAKKMAPYYEYIAPKVGWTIDGSLLAAMKDANGAELAFLQAAKEEAEKNLGDMEVLDALFAIAAFHARIGDKAGTFEACDAIALKPKVSTGKKIDALMGKLRIALFYLEVDKDVLAETKKLADSGGDWDRNNRLGVYEAIVAIVNRDFKAAAKLLLSGVATFTCTELCDYSDFVFYAVLTNLLSLSRPELKKKVVEGPEILQIIKQIPHLRELVVSLYDCEYARFFSNLLALEDRIKQDRYLAPHFRYLIREMRVLAYTQFLDAYKTVTLKAMAAVFGVSIPFLDQELAHFISCGRLNAKIDKVDLVVETNRPDSKSAHYQTIIKQGDLLLNQIQKLARKVSI</sequence>
<reference evidence="4" key="1">
    <citation type="submission" date="2023-01" db="EMBL/GenBank/DDBJ databases">
        <title>Metagenome sequencing of chrysophaentin producing Chrysophaeum taylorii.</title>
        <authorList>
            <person name="Davison J."/>
            <person name="Bewley C."/>
        </authorList>
    </citation>
    <scope>NUCLEOTIDE SEQUENCE</scope>
    <source>
        <strain evidence="4">NIES-1699</strain>
    </source>
</reference>
<evidence type="ECO:0000313" key="4">
    <source>
        <dbReference type="EMBL" id="KAJ8601492.1"/>
    </source>
</evidence>
<dbReference type="GO" id="GO:0000502">
    <property type="term" value="C:proteasome complex"/>
    <property type="evidence" value="ECO:0007669"/>
    <property type="project" value="UniProtKB-KW"/>
</dbReference>
<dbReference type="InterPro" id="IPR036390">
    <property type="entry name" value="WH_DNA-bd_sf"/>
</dbReference>
<dbReference type="PANTHER" id="PTHR14145:SF1">
    <property type="entry name" value="26S PROTEASOME NON-ATPASE REGULATORY SUBUNIT 6"/>
    <property type="match status" value="1"/>
</dbReference>
<dbReference type="Pfam" id="PF10602">
    <property type="entry name" value="RPN7"/>
    <property type="match status" value="1"/>
</dbReference>
<accession>A0AAD7UCN1</accession>
<dbReference type="GO" id="GO:0043161">
    <property type="term" value="P:proteasome-mediated ubiquitin-dependent protein catabolic process"/>
    <property type="evidence" value="ECO:0007669"/>
    <property type="project" value="TreeGrafter"/>
</dbReference>
<dbReference type="Pfam" id="PF01399">
    <property type="entry name" value="PCI"/>
    <property type="match status" value="1"/>
</dbReference>
<protein>
    <recommendedName>
        <fullName evidence="3">PCI domain-containing protein</fullName>
    </recommendedName>
</protein>
<dbReference type="InterPro" id="IPR019585">
    <property type="entry name" value="Rpn7/CSN1"/>
</dbReference>
<dbReference type="Pfam" id="PF21154">
    <property type="entry name" value="RPN7_PSMD6_C"/>
    <property type="match status" value="1"/>
</dbReference>
<feature type="domain" description="PCI" evidence="3">
    <location>
        <begin position="172"/>
        <end position="340"/>
    </location>
</feature>
<dbReference type="EMBL" id="JAQMWT010000427">
    <property type="protein sequence ID" value="KAJ8601492.1"/>
    <property type="molecule type" value="Genomic_DNA"/>
</dbReference>
<keyword evidence="1" id="KW-0647">Proteasome</keyword>
<feature type="coiled-coil region" evidence="2">
    <location>
        <begin position="54"/>
        <end position="81"/>
    </location>
</feature>
<dbReference type="AlphaFoldDB" id="A0AAD7UCN1"/>
<keyword evidence="5" id="KW-1185">Reference proteome</keyword>
<proteinExistence type="predicted"/>
<keyword evidence="2" id="KW-0175">Coiled coil</keyword>
<dbReference type="FunFam" id="1.25.40.570:FF:000005">
    <property type="entry name" value="26S proteasome regulatory subunit N7"/>
    <property type="match status" value="1"/>
</dbReference>
<evidence type="ECO:0000256" key="1">
    <source>
        <dbReference type="ARBA" id="ARBA00022942"/>
    </source>
</evidence>